<dbReference type="AlphaFoldDB" id="A0A9D2JI56"/>
<accession>A0A9D2JI56</accession>
<dbReference type="EMBL" id="DXBN01000239">
    <property type="protein sequence ID" value="HIZ54311.1"/>
    <property type="molecule type" value="Genomic_DNA"/>
</dbReference>
<organism evidence="1 2">
    <name type="scientific">Candidatus Enterococcus avicola</name>
    <dbReference type="NCBI Taxonomy" id="2838561"/>
    <lineage>
        <taxon>Bacteria</taxon>
        <taxon>Bacillati</taxon>
        <taxon>Bacillota</taxon>
        <taxon>Bacilli</taxon>
        <taxon>Lactobacillales</taxon>
        <taxon>Enterococcaceae</taxon>
        <taxon>Enterococcus</taxon>
    </lineage>
</organism>
<protein>
    <submittedName>
        <fullName evidence="1">Uncharacterized protein</fullName>
    </submittedName>
</protein>
<reference evidence="1" key="1">
    <citation type="journal article" date="2021" name="PeerJ">
        <title>Extensive microbial diversity within the chicken gut microbiome revealed by metagenomics and culture.</title>
        <authorList>
            <person name="Gilroy R."/>
            <person name="Ravi A."/>
            <person name="Getino M."/>
            <person name="Pursley I."/>
            <person name="Horton D.L."/>
            <person name="Alikhan N.F."/>
            <person name="Baker D."/>
            <person name="Gharbi K."/>
            <person name="Hall N."/>
            <person name="Watson M."/>
            <person name="Adriaenssens E.M."/>
            <person name="Foster-Nyarko E."/>
            <person name="Jarju S."/>
            <person name="Secka A."/>
            <person name="Antonio M."/>
            <person name="Oren A."/>
            <person name="Chaudhuri R.R."/>
            <person name="La Ragione R."/>
            <person name="Hildebrand F."/>
            <person name="Pallen M.J."/>
        </authorList>
    </citation>
    <scope>NUCLEOTIDE SEQUENCE</scope>
    <source>
        <strain evidence="1">CHK172-16539</strain>
    </source>
</reference>
<proteinExistence type="predicted"/>
<name>A0A9D2JI56_9ENTE</name>
<comment type="caution">
    <text evidence="1">The sequence shown here is derived from an EMBL/GenBank/DDBJ whole genome shotgun (WGS) entry which is preliminary data.</text>
</comment>
<evidence type="ECO:0000313" key="2">
    <source>
        <dbReference type="Proteomes" id="UP000824063"/>
    </source>
</evidence>
<sequence length="52" mass="6379">MRRMIDYLLNNEWQHLIEIQTIQLSLLEELQKQVDALELVVREKSITKRERD</sequence>
<gene>
    <name evidence="1" type="ORF">IAA20_10260</name>
</gene>
<dbReference type="Proteomes" id="UP000824063">
    <property type="component" value="Unassembled WGS sequence"/>
</dbReference>
<evidence type="ECO:0000313" key="1">
    <source>
        <dbReference type="EMBL" id="HIZ54311.1"/>
    </source>
</evidence>
<reference evidence="1" key="2">
    <citation type="submission" date="2021-04" db="EMBL/GenBank/DDBJ databases">
        <authorList>
            <person name="Gilroy R."/>
        </authorList>
    </citation>
    <scope>NUCLEOTIDE SEQUENCE</scope>
    <source>
        <strain evidence="1">CHK172-16539</strain>
    </source>
</reference>